<evidence type="ECO:0000256" key="4">
    <source>
        <dbReference type="ARBA" id="ARBA00023136"/>
    </source>
</evidence>
<evidence type="ECO:0000313" key="6">
    <source>
        <dbReference type="EMBL" id="TMQ51558.1"/>
    </source>
</evidence>
<evidence type="ECO:0000256" key="2">
    <source>
        <dbReference type="ARBA" id="ARBA00022692"/>
    </source>
</evidence>
<dbReference type="Pfam" id="PF02674">
    <property type="entry name" value="Colicin_V"/>
    <property type="match status" value="1"/>
</dbReference>
<accession>A0A538SJL8</accession>
<evidence type="ECO:0000256" key="1">
    <source>
        <dbReference type="ARBA" id="ARBA00004141"/>
    </source>
</evidence>
<gene>
    <name evidence="6" type="ORF">E6K73_05435</name>
</gene>
<evidence type="ECO:0000313" key="7">
    <source>
        <dbReference type="Proteomes" id="UP000320184"/>
    </source>
</evidence>
<evidence type="ECO:0000256" key="3">
    <source>
        <dbReference type="ARBA" id="ARBA00022989"/>
    </source>
</evidence>
<evidence type="ECO:0000256" key="5">
    <source>
        <dbReference type="SAM" id="Phobius"/>
    </source>
</evidence>
<comment type="subcellular location">
    <subcellularLocation>
        <location evidence="1">Membrane</location>
        <topology evidence="1">Multi-pass membrane protein</topology>
    </subcellularLocation>
</comment>
<feature type="transmembrane region" description="Helical" evidence="5">
    <location>
        <begin position="34"/>
        <end position="52"/>
    </location>
</feature>
<feature type="transmembrane region" description="Helical" evidence="5">
    <location>
        <begin position="6"/>
        <end position="27"/>
    </location>
</feature>
<dbReference type="Proteomes" id="UP000320184">
    <property type="component" value="Unassembled WGS sequence"/>
</dbReference>
<sequence length="190" mass="20033">MDLELGVTWLDWLVLVLVVVFAVRGLFRGLVGEVFAVLGLLAGLATAGWVSHWVGARWGGAQPALAFLILRWLLVVFSGLAVAGLLGWSGQLLRGAVRATPAGWLDGSGGLLVGATLGIILSTFAVLGAIDLPAPRGVRQTALHARVTRPLLWGGAQACAWGVHRVPGSEWLRQCFLAAARQSGSRSARR</sequence>
<dbReference type="GO" id="GO:0009403">
    <property type="term" value="P:toxin biosynthetic process"/>
    <property type="evidence" value="ECO:0007669"/>
    <property type="project" value="InterPro"/>
</dbReference>
<comment type="caution">
    <text evidence="6">The sequence shown here is derived from an EMBL/GenBank/DDBJ whole genome shotgun (WGS) entry which is preliminary data.</text>
</comment>
<proteinExistence type="predicted"/>
<dbReference type="EMBL" id="VBOT01000067">
    <property type="protein sequence ID" value="TMQ51558.1"/>
    <property type="molecule type" value="Genomic_DNA"/>
</dbReference>
<dbReference type="GO" id="GO:0016020">
    <property type="term" value="C:membrane"/>
    <property type="evidence" value="ECO:0007669"/>
    <property type="project" value="UniProtKB-SubCell"/>
</dbReference>
<feature type="transmembrane region" description="Helical" evidence="5">
    <location>
        <begin position="64"/>
        <end position="88"/>
    </location>
</feature>
<keyword evidence="3 5" id="KW-1133">Transmembrane helix</keyword>
<keyword evidence="2 5" id="KW-0812">Transmembrane</keyword>
<organism evidence="6 7">
    <name type="scientific">Eiseniibacteriota bacterium</name>
    <dbReference type="NCBI Taxonomy" id="2212470"/>
    <lineage>
        <taxon>Bacteria</taxon>
        <taxon>Candidatus Eiseniibacteriota</taxon>
    </lineage>
</organism>
<feature type="transmembrane region" description="Helical" evidence="5">
    <location>
        <begin position="109"/>
        <end position="130"/>
    </location>
</feature>
<dbReference type="InterPro" id="IPR003825">
    <property type="entry name" value="Colicin-V_CvpA"/>
</dbReference>
<name>A0A538SJL8_UNCEI</name>
<keyword evidence="4 5" id="KW-0472">Membrane</keyword>
<dbReference type="AlphaFoldDB" id="A0A538SJL8"/>
<protein>
    <submittedName>
        <fullName evidence="6">CvpA family protein</fullName>
    </submittedName>
</protein>
<reference evidence="6 7" key="1">
    <citation type="journal article" date="2019" name="Nat. Microbiol.">
        <title>Mediterranean grassland soil C-N compound turnover is dependent on rainfall and depth, and is mediated by genomically divergent microorganisms.</title>
        <authorList>
            <person name="Diamond S."/>
            <person name="Andeer P.F."/>
            <person name="Li Z."/>
            <person name="Crits-Christoph A."/>
            <person name="Burstein D."/>
            <person name="Anantharaman K."/>
            <person name="Lane K.R."/>
            <person name="Thomas B.C."/>
            <person name="Pan C."/>
            <person name="Northen T.R."/>
            <person name="Banfield J.F."/>
        </authorList>
    </citation>
    <scope>NUCLEOTIDE SEQUENCE [LARGE SCALE GENOMIC DNA]</scope>
    <source>
        <strain evidence="6">WS_3</strain>
    </source>
</reference>